<feature type="domain" description="Cytidyltransferase-like" evidence="3">
    <location>
        <begin position="6"/>
        <end position="96"/>
    </location>
</feature>
<dbReference type="GO" id="GO:0016779">
    <property type="term" value="F:nucleotidyltransferase activity"/>
    <property type="evidence" value="ECO:0007669"/>
    <property type="project" value="UniProtKB-KW"/>
</dbReference>
<sequence>MKMVLVSGGFDPLHDGHLDLLEGAAQYGSVIVALTSDAWLVRKKGYAFLPWLVRARILRALEPVHDVINFNDGDNSTCSALLKVLPQIFANGGDRTEADSREHEVCHKFGIKELFDVGGPKKVSSQGLVNDAIFECTGLRP</sequence>
<organism evidence="4">
    <name type="scientific">marine sediment metagenome</name>
    <dbReference type="NCBI Taxonomy" id="412755"/>
    <lineage>
        <taxon>unclassified sequences</taxon>
        <taxon>metagenomes</taxon>
        <taxon>ecological metagenomes</taxon>
    </lineage>
</organism>
<evidence type="ECO:0000313" key="4">
    <source>
        <dbReference type="EMBL" id="KKM24939.1"/>
    </source>
</evidence>
<evidence type="ECO:0000256" key="1">
    <source>
        <dbReference type="ARBA" id="ARBA00022679"/>
    </source>
</evidence>
<dbReference type="InterPro" id="IPR014729">
    <property type="entry name" value="Rossmann-like_a/b/a_fold"/>
</dbReference>
<comment type="caution">
    <text evidence="4">The sequence shown here is derived from an EMBL/GenBank/DDBJ whole genome shotgun (WGS) entry which is preliminary data.</text>
</comment>
<evidence type="ECO:0000259" key="3">
    <source>
        <dbReference type="Pfam" id="PF01467"/>
    </source>
</evidence>
<keyword evidence="1" id="KW-0808">Transferase</keyword>
<protein>
    <recommendedName>
        <fullName evidence="3">Cytidyltransferase-like domain-containing protein</fullName>
    </recommendedName>
</protein>
<dbReference type="EMBL" id="LAZR01012821">
    <property type="protein sequence ID" value="KKM24939.1"/>
    <property type="molecule type" value="Genomic_DNA"/>
</dbReference>
<proteinExistence type="predicted"/>
<dbReference type="AlphaFoldDB" id="A0A0F9IXX0"/>
<accession>A0A0F9IXX0</accession>
<dbReference type="Gene3D" id="3.40.50.620">
    <property type="entry name" value="HUPs"/>
    <property type="match status" value="1"/>
</dbReference>
<evidence type="ECO:0000256" key="2">
    <source>
        <dbReference type="ARBA" id="ARBA00022695"/>
    </source>
</evidence>
<dbReference type="Pfam" id="PF01467">
    <property type="entry name" value="CTP_transf_like"/>
    <property type="match status" value="1"/>
</dbReference>
<keyword evidence="2" id="KW-0548">Nucleotidyltransferase</keyword>
<dbReference type="NCBIfam" id="TIGR00125">
    <property type="entry name" value="cyt_tran_rel"/>
    <property type="match status" value="1"/>
</dbReference>
<dbReference type="PANTHER" id="PTHR43793:SF1">
    <property type="entry name" value="FAD SYNTHASE"/>
    <property type="match status" value="1"/>
</dbReference>
<name>A0A0F9IXX0_9ZZZZ</name>
<reference evidence="4" key="1">
    <citation type="journal article" date="2015" name="Nature">
        <title>Complex archaea that bridge the gap between prokaryotes and eukaryotes.</title>
        <authorList>
            <person name="Spang A."/>
            <person name="Saw J.H."/>
            <person name="Jorgensen S.L."/>
            <person name="Zaremba-Niedzwiedzka K."/>
            <person name="Martijn J."/>
            <person name="Lind A.E."/>
            <person name="van Eijk R."/>
            <person name="Schleper C."/>
            <person name="Guy L."/>
            <person name="Ettema T.J."/>
        </authorList>
    </citation>
    <scope>NUCLEOTIDE SEQUENCE</scope>
</reference>
<dbReference type="InterPro" id="IPR004821">
    <property type="entry name" value="Cyt_trans-like"/>
</dbReference>
<dbReference type="PANTHER" id="PTHR43793">
    <property type="entry name" value="FAD SYNTHASE"/>
    <property type="match status" value="1"/>
</dbReference>
<dbReference type="InterPro" id="IPR050385">
    <property type="entry name" value="Archaeal_FAD_synthase"/>
</dbReference>
<gene>
    <name evidence="4" type="ORF">LCGC14_1600030</name>
</gene>
<dbReference type="SUPFAM" id="SSF52374">
    <property type="entry name" value="Nucleotidylyl transferase"/>
    <property type="match status" value="1"/>
</dbReference>